<evidence type="ECO:0000256" key="1">
    <source>
        <dbReference type="ARBA" id="ARBA00004429"/>
    </source>
</evidence>
<sequence length="616" mass="69381">MNFDRNTIIGFAAMMVLLFGYIFFTQRQQGALEAEKQKTADSLAKVEAAKKKLVDTAVVRQQAAVQDSTITAQAAGEFQPALAEELTVVENELMKVSFTNKGGYPKSVELKNYKRYDGKQVVLGGDAHQLIYSVNTANNKAALTSQLNFINAGITKTTDGQTITFRIADSAGKSIEHIYTIKNNSYLIDWNVQLKGADKLLTQGILNLNWDITAKQQEKDLKYEKGQSNLGYMEEGDYDFEAAGTGDTKKFGDKTKWVGVKQQFFNTTILAGSTFAYGESTWAVPEEKDDSLQKVMDVKSVLRFNLAGASQGTIPMQLYYGPNDFHTLKAIGNKLESHVQLGYGIFAFVKYINRFVVMPVFDFFDRNIGSMGIVILLLTFFIRLIISPLTYSSYLSGAKMKVLRPEIDELKKKHGSDQQAMSMEQMKLFRQAGVNPLGGCIPALLQIPIFFALYSFFNANIGLRGESFLWAKDLSSYDTIATLPFNIPFYGDHVSLFTITATITSLLISVYNMQMTPTQDNPVMKYMIYFFPIMLLFIFNSLPSALTWYYTVSNIVTLGLQFVIQKFIINEEKIHAKLQENKKKPVTKSKWQERLEQVQQSNQKVQDMQKKQGGKK</sequence>
<dbReference type="PRINTS" id="PR00701">
    <property type="entry name" value="60KDINNERMP"/>
</dbReference>
<dbReference type="InterPro" id="IPR028053">
    <property type="entry name" value="Membr_insert_YidC_N"/>
</dbReference>
<evidence type="ECO:0000256" key="8">
    <source>
        <dbReference type="ARBA" id="ARBA00022989"/>
    </source>
</evidence>
<comment type="subunit">
    <text evidence="13">Interacts with the Sec translocase complex via SecD. Specifically interacts with transmembrane segments of nascent integral membrane proteins during membrane integration.</text>
</comment>
<reference evidence="17" key="1">
    <citation type="submission" date="2020-08" db="EMBL/GenBank/DDBJ databases">
        <title>Lacibacter sp. S13-6-6 genome sequencing.</title>
        <authorList>
            <person name="Jin L."/>
        </authorList>
    </citation>
    <scope>NUCLEOTIDE SEQUENCE [LARGE SCALE GENOMIC DNA]</scope>
    <source>
        <strain evidence="17">S13-6-6</strain>
    </source>
</reference>
<dbReference type="NCBIfam" id="TIGR03592">
    <property type="entry name" value="yidC_oxa1_cterm"/>
    <property type="match status" value="1"/>
</dbReference>
<evidence type="ECO:0000256" key="13">
    <source>
        <dbReference type="HAMAP-Rule" id="MF_01810"/>
    </source>
</evidence>
<evidence type="ECO:0000256" key="12">
    <source>
        <dbReference type="ARBA" id="ARBA00033342"/>
    </source>
</evidence>
<dbReference type="InterPro" id="IPR047196">
    <property type="entry name" value="YidC_ALB_C"/>
</dbReference>
<keyword evidence="9 13" id="KW-0472">Membrane</keyword>
<feature type="transmembrane region" description="Helical" evidence="13">
    <location>
        <begin position="367"/>
        <end position="386"/>
    </location>
</feature>
<organism evidence="16 17">
    <name type="scientific">Lacibacter sediminis</name>
    <dbReference type="NCBI Taxonomy" id="2760713"/>
    <lineage>
        <taxon>Bacteria</taxon>
        <taxon>Pseudomonadati</taxon>
        <taxon>Bacteroidota</taxon>
        <taxon>Chitinophagia</taxon>
        <taxon>Chitinophagales</taxon>
        <taxon>Chitinophagaceae</taxon>
        <taxon>Lacibacter</taxon>
    </lineage>
</organism>
<dbReference type="GO" id="GO:0005886">
    <property type="term" value="C:plasma membrane"/>
    <property type="evidence" value="ECO:0007669"/>
    <property type="project" value="UniProtKB-SubCell"/>
</dbReference>
<dbReference type="InterPro" id="IPR028055">
    <property type="entry name" value="YidC/Oxa/ALB_C"/>
</dbReference>
<evidence type="ECO:0000256" key="11">
    <source>
        <dbReference type="ARBA" id="ARBA00033245"/>
    </source>
</evidence>
<comment type="subcellular location">
    <subcellularLocation>
        <location evidence="1">Cell inner membrane</location>
        <topology evidence="1">Multi-pass membrane protein</topology>
    </subcellularLocation>
    <subcellularLocation>
        <location evidence="13">Cell membrane</location>
        <topology evidence="13">Multi-pass membrane protein</topology>
    </subcellularLocation>
</comment>
<dbReference type="GO" id="GO:0015031">
    <property type="term" value="P:protein transport"/>
    <property type="evidence" value="ECO:0007669"/>
    <property type="project" value="UniProtKB-KW"/>
</dbReference>
<dbReference type="Gene3D" id="2.70.98.90">
    <property type="match status" value="1"/>
</dbReference>
<dbReference type="InterPro" id="IPR001708">
    <property type="entry name" value="YidC/ALB3/OXA1/COX18"/>
</dbReference>
<keyword evidence="5 13" id="KW-1003">Cell membrane</keyword>
<dbReference type="HAMAP" id="MF_01810">
    <property type="entry name" value="YidC_type1"/>
    <property type="match status" value="1"/>
</dbReference>
<dbReference type="InterPro" id="IPR038221">
    <property type="entry name" value="YidC_periplasmic_sf"/>
</dbReference>
<dbReference type="KEGG" id="lacs:H4075_14430"/>
<dbReference type="InterPro" id="IPR019998">
    <property type="entry name" value="Membr_insert_YidC"/>
</dbReference>
<dbReference type="PANTHER" id="PTHR12428">
    <property type="entry name" value="OXA1"/>
    <property type="match status" value="1"/>
</dbReference>
<gene>
    <name evidence="13 16" type="primary">yidC</name>
    <name evidence="16" type="ORF">H4075_14430</name>
</gene>
<evidence type="ECO:0000313" key="16">
    <source>
        <dbReference type="EMBL" id="QNA43271.1"/>
    </source>
</evidence>
<dbReference type="Pfam" id="PF14849">
    <property type="entry name" value="YidC_periplas"/>
    <property type="match status" value="1"/>
</dbReference>
<protein>
    <recommendedName>
        <fullName evidence="3 13">Membrane protein insertase YidC</fullName>
    </recommendedName>
    <alternativeName>
        <fullName evidence="12 13">Foldase YidC</fullName>
    </alternativeName>
    <alternativeName>
        <fullName evidence="11 13">Membrane integrase YidC</fullName>
    </alternativeName>
    <alternativeName>
        <fullName evidence="13">Membrane protein YidC</fullName>
    </alternativeName>
</protein>
<dbReference type="GO" id="GO:0032977">
    <property type="term" value="F:membrane insertase activity"/>
    <property type="evidence" value="ECO:0007669"/>
    <property type="project" value="InterPro"/>
</dbReference>
<keyword evidence="8 13" id="KW-1133">Transmembrane helix</keyword>
<dbReference type="CDD" id="cd19961">
    <property type="entry name" value="EcYidC-like_peri"/>
    <property type="match status" value="1"/>
</dbReference>
<dbReference type="CDD" id="cd20070">
    <property type="entry name" value="5TM_YidC_Alb3"/>
    <property type="match status" value="1"/>
</dbReference>
<dbReference type="AlphaFoldDB" id="A0A7G5XCR8"/>
<feature type="domain" description="Membrane insertase YidC N-terminal" evidence="15">
    <location>
        <begin position="88"/>
        <end position="348"/>
    </location>
</feature>
<keyword evidence="10 13" id="KW-0143">Chaperone</keyword>
<feature type="transmembrane region" description="Helical" evidence="13">
    <location>
        <begin position="523"/>
        <end position="542"/>
    </location>
</feature>
<evidence type="ECO:0000259" key="14">
    <source>
        <dbReference type="Pfam" id="PF02096"/>
    </source>
</evidence>
<feature type="transmembrane region" description="Helical" evidence="13">
    <location>
        <begin position="493"/>
        <end position="511"/>
    </location>
</feature>
<dbReference type="Pfam" id="PF02096">
    <property type="entry name" value="60KD_IMP"/>
    <property type="match status" value="1"/>
</dbReference>
<accession>A0A7G5XCR8</accession>
<dbReference type="NCBIfam" id="TIGR03593">
    <property type="entry name" value="yidC_nterm"/>
    <property type="match status" value="1"/>
</dbReference>
<evidence type="ECO:0000313" key="17">
    <source>
        <dbReference type="Proteomes" id="UP000515344"/>
    </source>
</evidence>
<dbReference type="PANTHER" id="PTHR12428:SF65">
    <property type="entry name" value="CYTOCHROME C OXIDASE ASSEMBLY PROTEIN COX18, MITOCHONDRIAL"/>
    <property type="match status" value="1"/>
</dbReference>
<dbReference type="EMBL" id="CP060007">
    <property type="protein sequence ID" value="QNA43271.1"/>
    <property type="molecule type" value="Genomic_DNA"/>
</dbReference>
<comment type="function">
    <text evidence="13">Required for the insertion and/or proper folding and/or complex formation of integral membrane proteins into the membrane. Involved in integration of membrane proteins that insert both dependently and independently of the Sec translocase complex, as well as at least some lipoproteins. Aids folding of multispanning membrane proteins.</text>
</comment>
<keyword evidence="6 13" id="KW-0812">Transmembrane</keyword>
<evidence type="ECO:0000256" key="10">
    <source>
        <dbReference type="ARBA" id="ARBA00023186"/>
    </source>
</evidence>
<dbReference type="GO" id="GO:0051205">
    <property type="term" value="P:protein insertion into membrane"/>
    <property type="evidence" value="ECO:0007669"/>
    <property type="project" value="TreeGrafter"/>
</dbReference>
<evidence type="ECO:0000256" key="3">
    <source>
        <dbReference type="ARBA" id="ARBA00015325"/>
    </source>
</evidence>
<keyword evidence="7 13" id="KW-0653">Protein transport</keyword>
<evidence type="ECO:0000259" key="15">
    <source>
        <dbReference type="Pfam" id="PF14849"/>
    </source>
</evidence>
<evidence type="ECO:0000256" key="4">
    <source>
        <dbReference type="ARBA" id="ARBA00022448"/>
    </source>
</evidence>
<evidence type="ECO:0000256" key="6">
    <source>
        <dbReference type="ARBA" id="ARBA00022692"/>
    </source>
</evidence>
<dbReference type="NCBIfam" id="NF002356">
    <property type="entry name" value="PRK01318.2-3"/>
    <property type="match status" value="1"/>
</dbReference>
<keyword evidence="17" id="KW-1185">Reference proteome</keyword>
<evidence type="ECO:0000256" key="7">
    <source>
        <dbReference type="ARBA" id="ARBA00022927"/>
    </source>
</evidence>
<feature type="domain" description="Membrane insertase YidC/Oxa/ALB C-terminal" evidence="14">
    <location>
        <begin position="372"/>
        <end position="566"/>
    </location>
</feature>
<proteinExistence type="inferred from homology"/>
<name>A0A7G5XCR8_9BACT</name>
<dbReference type="Proteomes" id="UP000515344">
    <property type="component" value="Chromosome"/>
</dbReference>
<keyword evidence="4 13" id="KW-0813">Transport</keyword>
<evidence type="ECO:0000256" key="9">
    <source>
        <dbReference type="ARBA" id="ARBA00023136"/>
    </source>
</evidence>
<feature type="transmembrane region" description="Helical" evidence="13">
    <location>
        <begin position="6"/>
        <end position="24"/>
    </location>
</feature>
<evidence type="ECO:0000256" key="2">
    <source>
        <dbReference type="ARBA" id="ARBA00010527"/>
    </source>
</evidence>
<comment type="similarity">
    <text evidence="2 13">Belongs to the OXA1/ALB3/YidC family. Type 1 subfamily.</text>
</comment>
<feature type="transmembrane region" description="Helical" evidence="13">
    <location>
        <begin position="433"/>
        <end position="457"/>
    </location>
</feature>
<evidence type="ECO:0000256" key="5">
    <source>
        <dbReference type="ARBA" id="ARBA00022475"/>
    </source>
</evidence>
<dbReference type="RefSeq" id="WP_182801536.1">
    <property type="nucleotide sequence ID" value="NZ_CP060007.1"/>
</dbReference>